<evidence type="ECO:0000313" key="3">
    <source>
        <dbReference type="Proteomes" id="UP000199286"/>
    </source>
</evidence>
<dbReference type="Proteomes" id="UP000199286">
    <property type="component" value="Unassembled WGS sequence"/>
</dbReference>
<evidence type="ECO:0000259" key="1">
    <source>
        <dbReference type="Pfam" id="PF03358"/>
    </source>
</evidence>
<dbReference type="RefSeq" id="WP_089880305.1">
    <property type="nucleotide sequence ID" value="NZ_FNPF01000003.1"/>
</dbReference>
<organism evidence="2 3">
    <name type="scientific">Citreimonas salinaria</name>
    <dbReference type="NCBI Taxonomy" id="321339"/>
    <lineage>
        <taxon>Bacteria</taxon>
        <taxon>Pseudomonadati</taxon>
        <taxon>Pseudomonadota</taxon>
        <taxon>Alphaproteobacteria</taxon>
        <taxon>Rhodobacterales</taxon>
        <taxon>Roseobacteraceae</taxon>
        <taxon>Citreimonas</taxon>
    </lineage>
</organism>
<dbReference type="Gene3D" id="3.40.50.360">
    <property type="match status" value="1"/>
</dbReference>
<gene>
    <name evidence="2" type="ORF">SAMN05444340_103198</name>
</gene>
<dbReference type="InterPro" id="IPR005025">
    <property type="entry name" value="FMN_Rdtase-like_dom"/>
</dbReference>
<accession>A0A1H3H4J3</accession>
<reference evidence="2 3" key="1">
    <citation type="submission" date="2016-10" db="EMBL/GenBank/DDBJ databases">
        <authorList>
            <person name="de Groot N.N."/>
        </authorList>
    </citation>
    <scope>NUCLEOTIDE SEQUENCE [LARGE SCALE GENOMIC DNA]</scope>
    <source>
        <strain evidence="2 3">DSM 26880</strain>
    </source>
</reference>
<dbReference type="InterPro" id="IPR029039">
    <property type="entry name" value="Flavoprotein-like_sf"/>
</dbReference>
<dbReference type="AlphaFoldDB" id="A0A1H3H4J3"/>
<dbReference type="Pfam" id="PF03358">
    <property type="entry name" value="FMN_red"/>
    <property type="match status" value="1"/>
</dbReference>
<protein>
    <submittedName>
        <fullName evidence="2">Multimeric flavodoxin WrbA</fullName>
    </submittedName>
</protein>
<feature type="domain" description="NADPH-dependent FMN reductase-like" evidence="1">
    <location>
        <begin position="11"/>
        <end position="165"/>
    </location>
</feature>
<dbReference type="STRING" id="321339.SAMN05444340_103198"/>
<dbReference type="OrthoDB" id="8853249at2"/>
<name>A0A1H3H4J3_9RHOB</name>
<dbReference type="GO" id="GO:0016491">
    <property type="term" value="F:oxidoreductase activity"/>
    <property type="evidence" value="ECO:0007669"/>
    <property type="project" value="InterPro"/>
</dbReference>
<evidence type="ECO:0000313" key="2">
    <source>
        <dbReference type="EMBL" id="SDY09838.1"/>
    </source>
</evidence>
<proteinExistence type="predicted"/>
<dbReference type="EMBL" id="FNPF01000003">
    <property type="protein sequence ID" value="SDY09838.1"/>
    <property type="molecule type" value="Genomic_DNA"/>
</dbReference>
<sequence length="211" mass="22141">MPDAAEPLTAFALNCSLRQSDSDSPSSTDKMISDLLAAMKPHGVTGGTERVVDHNVKPGVLSDMGEGDEWPALRARVLAADIFILGTPIWLGHPSSVARRVLERMDAFLGETDDRGRMPAAGKVALVAVVGNEDGAHASHASCFQGLNDVGFTIPANSGVYWVGEAMHGTDYVDLDGVPDAVQSALATAASNAAHLARLLKRQNYPGLPQG</sequence>
<keyword evidence="3" id="KW-1185">Reference proteome</keyword>
<dbReference type="SUPFAM" id="SSF52218">
    <property type="entry name" value="Flavoproteins"/>
    <property type="match status" value="1"/>
</dbReference>